<accession>X0WIX1</accession>
<sequence length="62" mass="6995">LRPGEPQAGNGDLDERTTVDLDLHTTIRYRQEVLADLLADAELETYSDCVRKLARPSRLAQK</sequence>
<feature type="non-terminal residue" evidence="1">
    <location>
        <position position="1"/>
    </location>
</feature>
<dbReference type="EMBL" id="BARS01042602">
    <property type="protein sequence ID" value="GAG30605.1"/>
    <property type="molecule type" value="Genomic_DNA"/>
</dbReference>
<organism evidence="1">
    <name type="scientific">marine sediment metagenome</name>
    <dbReference type="NCBI Taxonomy" id="412755"/>
    <lineage>
        <taxon>unclassified sequences</taxon>
        <taxon>metagenomes</taxon>
        <taxon>ecological metagenomes</taxon>
    </lineage>
</organism>
<name>X0WIX1_9ZZZZ</name>
<evidence type="ECO:0000313" key="1">
    <source>
        <dbReference type="EMBL" id="GAG30605.1"/>
    </source>
</evidence>
<gene>
    <name evidence="1" type="ORF">S01H1_64625</name>
</gene>
<reference evidence="1" key="1">
    <citation type="journal article" date="2014" name="Front. Microbiol.">
        <title>High frequency of phylogenetically diverse reductive dehalogenase-homologous genes in deep subseafloor sedimentary metagenomes.</title>
        <authorList>
            <person name="Kawai M."/>
            <person name="Futagami T."/>
            <person name="Toyoda A."/>
            <person name="Takaki Y."/>
            <person name="Nishi S."/>
            <person name="Hori S."/>
            <person name="Arai W."/>
            <person name="Tsubouchi T."/>
            <person name="Morono Y."/>
            <person name="Uchiyama I."/>
            <person name="Ito T."/>
            <person name="Fujiyama A."/>
            <person name="Inagaki F."/>
            <person name="Takami H."/>
        </authorList>
    </citation>
    <scope>NUCLEOTIDE SEQUENCE</scope>
    <source>
        <strain evidence="1">Expedition CK06-06</strain>
    </source>
</reference>
<proteinExistence type="predicted"/>
<dbReference type="AlphaFoldDB" id="X0WIX1"/>
<protein>
    <submittedName>
        <fullName evidence="1">Uncharacterized protein</fullName>
    </submittedName>
</protein>
<comment type="caution">
    <text evidence="1">The sequence shown here is derived from an EMBL/GenBank/DDBJ whole genome shotgun (WGS) entry which is preliminary data.</text>
</comment>